<dbReference type="Gene3D" id="3.30.565.10">
    <property type="entry name" value="Histidine kinase-like ATPase, C-terminal domain"/>
    <property type="match status" value="1"/>
</dbReference>
<evidence type="ECO:0000256" key="3">
    <source>
        <dbReference type="ARBA" id="ARBA00022692"/>
    </source>
</evidence>
<accession>A0ABS2KA10</accession>
<dbReference type="InterPro" id="IPR007895">
    <property type="entry name" value="MASE1"/>
</dbReference>
<evidence type="ECO:0000313" key="8">
    <source>
        <dbReference type="EMBL" id="MBM7127617.1"/>
    </source>
</evidence>
<keyword evidence="3 6" id="KW-0812">Transmembrane</keyword>
<keyword evidence="9" id="KW-1185">Reference proteome</keyword>
<comment type="caution">
    <text evidence="8">The sequence shown here is derived from an EMBL/GenBank/DDBJ whole genome shotgun (WGS) entry which is preliminary data.</text>
</comment>
<feature type="transmembrane region" description="Helical" evidence="6">
    <location>
        <begin position="111"/>
        <end position="136"/>
    </location>
</feature>
<gene>
    <name evidence="8" type="ORF">ISP19_19760</name>
</gene>
<reference evidence="8" key="1">
    <citation type="submission" date="2020-10" db="EMBL/GenBank/DDBJ databases">
        <title>Phylogeny of dyella-like bacteria.</title>
        <authorList>
            <person name="Fu J."/>
        </authorList>
    </citation>
    <scope>NUCLEOTIDE SEQUENCE</scope>
    <source>
        <strain evidence="8">DHOC52</strain>
    </source>
</reference>
<evidence type="ECO:0000256" key="5">
    <source>
        <dbReference type="ARBA" id="ARBA00023136"/>
    </source>
</evidence>
<feature type="domain" description="MASE1" evidence="7">
    <location>
        <begin position="15"/>
        <end position="285"/>
    </location>
</feature>
<name>A0ABS2KA10_9GAMM</name>
<organism evidence="8 9">
    <name type="scientific">Dyella flava</name>
    <dbReference type="NCBI Taxonomy" id="1920170"/>
    <lineage>
        <taxon>Bacteria</taxon>
        <taxon>Pseudomonadati</taxon>
        <taxon>Pseudomonadota</taxon>
        <taxon>Gammaproteobacteria</taxon>
        <taxon>Lysobacterales</taxon>
        <taxon>Rhodanobacteraceae</taxon>
        <taxon>Dyella</taxon>
    </lineage>
</organism>
<dbReference type="RefSeq" id="WP_204684130.1">
    <property type="nucleotide sequence ID" value="NZ_BSNR01000014.1"/>
</dbReference>
<evidence type="ECO:0000256" key="1">
    <source>
        <dbReference type="ARBA" id="ARBA00004651"/>
    </source>
</evidence>
<keyword evidence="4 6" id="KW-1133">Transmembrane helix</keyword>
<evidence type="ECO:0000256" key="2">
    <source>
        <dbReference type="ARBA" id="ARBA00022475"/>
    </source>
</evidence>
<keyword evidence="5 6" id="KW-0472">Membrane</keyword>
<evidence type="ECO:0000256" key="6">
    <source>
        <dbReference type="SAM" id="Phobius"/>
    </source>
</evidence>
<protein>
    <submittedName>
        <fullName evidence="8">MASE1 domain-containing protein</fullName>
    </submittedName>
</protein>
<feature type="transmembrane region" description="Helical" evidence="6">
    <location>
        <begin position="78"/>
        <end position="99"/>
    </location>
</feature>
<evidence type="ECO:0000313" key="9">
    <source>
        <dbReference type="Proteomes" id="UP001430149"/>
    </source>
</evidence>
<feature type="transmembrane region" description="Helical" evidence="6">
    <location>
        <begin position="12"/>
        <end position="31"/>
    </location>
</feature>
<evidence type="ECO:0000259" key="7">
    <source>
        <dbReference type="Pfam" id="PF05231"/>
    </source>
</evidence>
<keyword evidence="2" id="KW-1003">Cell membrane</keyword>
<dbReference type="InterPro" id="IPR036890">
    <property type="entry name" value="HATPase_C_sf"/>
</dbReference>
<feature type="transmembrane region" description="Helical" evidence="6">
    <location>
        <begin position="247"/>
        <end position="264"/>
    </location>
</feature>
<evidence type="ECO:0000256" key="4">
    <source>
        <dbReference type="ARBA" id="ARBA00022989"/>
    </source>
</evidence>
<feature type="transmembrane region" description="Helical" evidence="6">
    <location>
        <begin position="195"/>
        <end position="215"/>
    </location>
</feature>
<dbReference type="EMBL" id="JADIKE010000039">
    <property type="protein sequence ID" value="MBM7127617.1"/>
    <property type="molecule type" value="Genomic_DNA"/>
</dbReference>
<sequence>MVKGLWAHPWVRHIAVAVGYGLAAFLCRSLSVREWEILAGLRLSALLLLSYRYWPALILGECGYYIHLALGCAGTWGVTWSLCAAPPPIIYVIPVIYWVREKWNPIEKHSIIMGRLLGCALIVSVVPTLRSLGLFTVMKNLPAGYVVDYPIFASDYFLGNYLGILTVTPLTLFVYQMAAGTTWRQLSQKMANSRLLFESVSLVAPVLAFLFWIGVTPSFHPQVRPVVQIAMFLPVVWLALRHGWQGAAVGGAAASCAVILLMPVRHDYETSQAEGIIAFAISTMLLMGGRIAALDFSASRERTDLQLALALAQRNVYVGEMQLRMTSQALDQIRETVQTGFALMMRRLRHLQPAVDERGYQHQARVAQDQLFRLADGLYPAALRERGLPNALRDGALARIFDEAGLTYSCEVRGSVSKLSQALRMTTYRIIWEAVTDGCTKKDVSHIRVRVRGVDKGKRRGVVVSIYFQVDPVGAANVRWDDVLSSLVRASSGLGPQMIRDRAAIFEGYAKTRAFPAGRLTGVYMLDPQGEPAVIDTAGKGKCRDQKVPGVLFKGL</sequence>
<feature type="transmembrane region" description="Helical" evidence="6">
    <location>
        <begin position="276"/>
        <end position="293"/>
    </location>
</feature>
<comment type="subcellular location">
    <subcellularLocation>
        <location evidence="1">Cell membrane</location>
        <topology evidence="1">Multi-pass membrane protein</topology>
    </subcellularLocation>
</comment>
<feature type="transmembrane region" description="Helical" evidence="6">
    <location>
        <begin position="156"/>
        <end position="175"/>
    </location>
</feature>
<dbReference type="Proteomes" id="UP001430149">
    <property type="component" value="Unassembled WGS sequence"/>
</dbReference>
<dbReference type="Pfam" id="PF05231">
    <property type="entry name" value="MASE1"/>
    <property type="match status" value="1"/>
</dbReference>
<feature type="transmembrane region" description="Helical" evidence="6">
    <location>
        <begin position="43"/>
        <end position="66"/>
    </location>
</feature>
<proteinExistence type="predicted"/>